<reference evidence="2 3" key="1">
    <citation type="journal article" date="2021" name="Elife">
        <title>Chloroplast acquisition without the gene transfer in kleptoplastic sea slugs, Plakobranchus ocellatus.</title>
        <authorList>
            <person name="Maeda T."/>
            <person name="Takahashi S."/>
            <person name="Yoshida T."/>
            <person name="Shimamura S."/>
            <person name="Takaki Y."/>
            <person name="Nagai Y."/>
            <person name="Toyoda A."/>
            <person name="Suzuki Y."/>
            <person name="Arimoto A."/>
            <person name="Ishii H."/>
            <person name="Satoh N."/>
            <person name="Nishiyama T."/>
            <person name="Hasebe M."/>
            <person name="Maruyama T."/>
            <person name="Minagawa J."/>
            <person name="Obokata J."/>
            <person name="Shigenobu S."/>
        </authorList>
    </citation>
    <scope>NUCLEOTIDE SEQUENCE [LARGE SCALE GENOMIC DNA]</scope>
</reference>
<sequence length="67" mass="7656">MAHRVLNIQPDRKMEIFFTRHFASSLFRILRLVDLEKRHVVVVVVVIVVIIVVTSSSSSSSGKEHLK</sequence>
<protein>
    <recommendedName>
        <fullName evidence="4">Transmembrane protein</fullName>
    </recommendedName>
</protein>
<dbReference type="Proteomes" id="UP000762676">
    <property type="component" value="Unassembled WGS sequence"/>
</dbReference>
<comment type="caution">
    <text evidence="2">The sequence shown here is derived from an EMBL/GenBank/DDBJ whole genome shotgun (WGS) entry which is preliminary data.</text>
</comment>
<accession>A0AAV4F578</accession>
<dbReference type="AlphaFoldDB" id="A0AAV4F578"/>
<evidence type="ECO:0000256" key="1">
    <source>
        <dbReference type="SAM" id="Phobius"/>
    </source>
</evidence>
<keyword evidence="1" id="KW-0472">Membrane</keyword>
<keyword evidence="3" id="KW-1185">Reference proteome</keyword>
<name>A0AAV4F578_9GAST</name>
<feature type="transmembrane region" description="Helical" evidence="1">
    <location>
        <begin position="40"/>
        <end position="58"/>
    </location>
</feature>
<keyword evidence="1" id="KW-0812">Transmembrane</keyword>
<dbReference type="EMBL" id="BMAT01011208">
    <property type="protein sequence ID" value="GFR68533.1"/>
    <property type="molecule type" value="Genomic_DNA"/>
</dbReference>
<evidence type="ECO:0000313" key="2">
    <source>
        <dbReference type="EMBL" id="GFR68533.1"/>
    </source>
</evidence>
<evidence type="ECO:0008006" key="4">
    <source>
        <dbReference type="Google" id="ProtNLM"/>
    </source>
</evidence>
<keyword evidence="1" id="KW-1133">Transmembrane helix</keyword>
<proteinExistence type="predicted"/>
<evidence type="ECO:0000313" key="3">
    <source>
        <dbReference type="Proteomes" id="UP000762676"/>
    </source>
</evidence>
<gene>
    <name evidence="2" type="ORF">ElyMa_005610600</name>
</gene>
<organism evidence="2 3">
    <name type="scientific">Elysia marginata</name>
    <dbReference type="NCBI Taxonomy" id="1093978"/>
    <lineage>
        <taxon>Eukaryota</taxon>
        <taxon>Metazoa</taxon>
        <taxon>Spiralia</taxon>
        <taxon>Lophotrochozoa</taxon>
        <taxon>Mollusca</taxon>
        <taxon>Gastropoda</taxon>
        <taxon>Heterobranchia</taxon>
        <taxon>Euthyneura</taxon>
        <taxon>Panpulmonata</taxon>
        <taxon>Sacoglossa</taxon>
        <taxon>Placobranchoidea</taxon>
        <taxon>Plakobranchidae</taxon>
        <taxon>Elysia</taxon>
    </lineage>
</organism>